<evidence type="ECO:0000313" key="3">
    <source>
        <dbReference type="Proteomes" id="UP000275076"/>
    </source>
</evidence>
<evidence type="ECO:0000313" key="2">
    <source>
        <dbReference type="EMBL" id="RSL29169.1"/>
    </source>
</evidence>
<feature type="chain" id="PRO_5018532410" evidence="1">
    <location>
        <begin position="24"/>
        <end position="223"/>
    </location>
</feature>
<feature type="signal peptide" evidence="1">
    <location>
        <begin position="1"/>
        <end position="23"/>
    </location>
</feature>
<keyword evidence="3" id="KW-1185">Reference proteome</keyword>
<protein>
    <submittedName>
        <fullName evidence="2">Uncharacterized protein</fullName>
    </submittedName>
</protein>
<dbReference type="Gene3D" id="2.60.40.3860">
    <property type="match status" value="1"/>
</dbReference>
<dbReference type="EMBL" id="RBVX01000089">
    <property type="protein sequence ID" value="RSL29169.1"/>
    <property type="molecule type" value="Genomic_DNA"/>
</dbReference>
<dbReference type="AlphaFoldDB" id="A0A3R9P1X3"/>
<sequence length="223" mass="25128">MNKLIYMVSFTLLLLSFPVSGFAEEDKTLSSIDLEEAQQHWEKSGYSEDAIEKMTGMIENGTLPDNMKNNEKNNYVDTKVTTEETESHLIKTEKKYYKDGTYDIVESKIEKQNVEDGISLQVMRSTITEKISRSTGTVNMSFRAKFVISTAGDDSLLRVWDPRITTVGGVVSSDDLSVLNKIADSTQPAQARYRAQVDMAGDVASRTFVLTLNVQDAEYWKTY</sequence>
<dbReference type="Proteomes" id="UP000275076">
    <property type="component" value="Unassembled WGS sequence"/>
</dbReference>
<proteinExistence type="predicted"/>
<evidence type="ECO:0000256" key="1">
    <source>
        <dbReference type="SAM" id="SignalP"/>
    </source>
</evidence>
<reference evidence="2 3" key="1">
    <citation type="submission" date="2018-10" db="EMBL/GenBank/DDBJ databases">
        <title>Draft genome sequence of Bacillus salarius IM0101, isolated from a hypersaline soil in Inner Mongolia, China.</title>
        <authorList>
            <person name="Yamprayoonswat W."/>
            <person name="Boonvisut S."/>
            <person name="Jumpathong W."/>
            <person name="Sittihan S."/>
            <person name="Ruangsuj P."/>
            <person name="Wanthongcharoen S."/>
            <person name="Thongpramul N."/>
            <person name="Pimmason S."/>
            <person name="Yu B."/>
            <person name="Yasawong M."/>
        </authorList>
    </citation>
    <scope>NUCLEOTIDE SEQUENCE [LARGE SCALE GENOMIC DNA]</scope>
    <source>
        <strain evidence="2 3">IM0101</strain>
    </source>
</reference>
<name>A0A3R9P1X3_9BACI</name>
<gene>
    <name evidence="2" type="ORF">D7Z54_32710</name>
</gene>
<keyword evidence="1" id="KW-0732">Signal</keyword>
<comment type="caution">
    <text evidence="2">The sequence shown here is derived from an EMBL/GenBank/DDBJ whole genome shotgun (WGS) entry which is preliminary data.</text>
</comment>
<organism evidence="2 3">
    <name type="scientific">Salibacterium salarium</name>
    <dbReference type="NCBI Taxonomy" id="284579"/>
    <lineage>
        <taxon>Bacteria</taxon>
        <taxon>Bacillati</taxon>
        <taxon>Bacillota</taxon>
        <taxon>Bacilli</taxon>
        <taxon>Bacillales</taxon>
        <taxon>Bacillaceae</taxon>
    </lineage>
</organism>
<dbReference type="RefSeq" id="WP_125563043.1">
    <property type="nucleotide sequence ID" value="NZ_RBVX01000089.1"/>
</dbReference>
<accession>A0A3R9P1X3</accession>